<dbReference type="InterPro" id="IPR036034">
    <property type="entry name" value="PDZ_sf"/>
</dbReference>
<dbReference type="InterPro" id="IPR050614">
    <property type="entry name" value="Synaptic_Scaffolding_LAP-MAGUK"/>
</dbReference>
<feature type="compositionally biased region" description="Low complexity" evidence="1">
    <location>
        <begin position="226"/>
        <end position="235"/>
    </location>
</feature>
<dbReference type="GO" id="GO:0016323">
    <property type="term" value="C:basolateral plasma membrane"/>
    <property type="evidence" value="ECO:0007669"/>
    <property type="project" value="TreeGrafter"/>
</dbReference>
<dbReference type="PANTHER" id="PTHR23119:SF44">
    <property type="entry name" value="PROTEIN LAP4"/>
    <property type="match status" value="1"/>
</dbReference>
<evidence type="ECO:0000256" key="1">
    <source>
        <dbReference type="SAM" id="MobiDB-lite"/>
    </source>
</evidence>
<proteinExistence type="predicted"/>
<accession>A0A4C1UHX2</accession>
<feature type="region of interest" description="Disordered" evidence="1">
    <location>
        <begin position="148"/>
        <end position="192"/>
    </location>
</feature>
<feature type="domain" description="PDZ" evidence="2">
    <location>
        <begin position="62"/>
        <end position="149"/>
    </location>
</feature>
<dbReference type="EMBL" id="BGZK01000175">
    <property type="protein sequence ID" value="GBP26028.1"/>
    <property type="molecule type" value="Genomic_DNA"/>
</dbReference>
<dbReference type="Proteomes" id="UP000299102">
    <property type="component" value="Unassembled WGS sequence"/>
</dbReference>
<feature type="compositionally biased region" description="Polar residues" evidence="1">
    <location>
        <begin position="236"/>
        <end position="253"/>
    </location>
</feature>
<evidence type="ECO:0000313" key="3">
    <source>
        <dbReference type="EMBL" id="GBP26028.1"/>
    </source>
</evidence>
<dbReference type="CDD" id="cd06704">
    <property type="entry name" value="PDZ1_Scribble-like"/>
    <property type="match status" value="1"/>
</dbReference>
<dbReference type="GO" id="GO:0045211">
    <property type="term" value="C:postsynaptic membrane"/>
    <property type="evidence" value="ECO:0007669"/>
    <property type="project" value="TreeGrafter"/>
</dbReference>
<evidence type="ECO:0000259" key="2">
    <source>
        <dbReference type="PROSITE" id="PS50106"/>
    </source>
</evidence>
<dbReference type="GO" id="GO:0045197">
    <property type="term" value="P:establishment or maintenance of epithelial cell apical/basal polarity"/>
    <property type="evidence" value="ECO:0007669"/>
    <property type="project" value="TreeGrafter"/>
</dbReference>
<dbReference type="PANTHER" id="PTHR23119">
    <property type="entry name" value="DISCS LARGE"/>
    <property type="match status" value="1"/>
</dbReference>
<organism evidence="3 4">
    <name type="scientific">Eumeta variegata</name>
    <name type="common">Bagworm moth</name>
    <name type="synonym">Eumeta japonica</name>
    <dbReference type="NCBI Taxonomy" id="151549"/>
    <lineage>
        <taxon>Eukaryota</taxon>
        <taxon>Metazoa</taxon>
        <taxon>Ecdysozoa</taxon>
        <taxon>Arthropoda</taxon>
        <taxon>Hexapoda</taxon>
        <taxon>Insecta</taxon>
        <taxon>Pterygota</taxon>
        <taxon>Neoptera</taxon>
        <taxon>Endopterygota</taxon>
        <taxon>Lepidoptera</taxon>
        <taxon>Glossata</taxon>
        <taxon>Ditrysia</taxon>
        <taxon>Tineoidea</taxon>
        <taxon>Psychidae</taxon>
        <taxon>Oiketicinae</taxon>
        <taxon>Eumeta</taxon>
    </lineage>
</organism>
<reference evidence="3 4" key="1">
    <citation type="journal article" date="2019" name="Commun. Biol.">
        <title>The bagworm genome reveals a unique fibroin gene that provides high tensile strength.</title>
        <authorList>
            <person name="Kono N."/>
            <person name="Nakamura H."/>
            <person name="Ohtoshi R."/>
            <person name="Tomita M."/>
            <person name="Numata K."/>
            <person name="Arakawa K."/>
        </authorList>
    </citation>
    <scope>NUCLEOTIDE SEQUENCE [LARGE SCALE GENOMIC DNA]</scope>
</reference>
<dbReference type="PROSITE" id="PS50106">
    <property type="entry name" value="PDZ"/>
    <property type="match status" value="2"/>
</dbReference>
<dbReference type="SMART" id="SM00228">
    <property type="entry name" value="PDZ"/>
    <property type="match status" value="2"/>
</dbReference>
<gene>
    <name evidence="3" type="primary">scrib</name>
    <name evidence="3" type="ORF">EVAR_20042_1</name>
</gene>
<dbReference type="GO" id="GO:0098887">
    <property type="term" value="P:neurotransmitter receptor transport, endosome to postsynaptic membrane"/>
    <property type="evidence" value="ECO:0007669"/>
    <property type="project" value="TreeGrafter"/>
</dbReference>
<dbReference type="GO" id="GO:0005912">
    <property type="term" value="C:adherens junction"/>
    <property type="evidence" value="ECO:0007669"/>
    <property type="project" value="TreeGrafter"/>
</dbReference>
<dbReference type="GO" id="GO:0043113">
    <property type="term" value="P:receptor clustering"/>
    <property type="evidence" value="ECO:0007669"/>
    <property type="project" value="TreeGrafter"/>
</dbReference>
<dbReference type="GO" id="GO:0098968">
    <property type="term" value="P:neurotransmitter receptor transport postsynaptic membrane to endosome"/>
    <property type="evidence" value="ECO:0007669"/>
    <property type="project" value="TreeGrafter"/>
</dbReference>
<feature type="compositionally biased region" description="Polar residues" evidence="1">
    <location>
        <begin position="164"/>
        <end position="183"/>
    </location>
</feature>
<comment type="caution">
    <text evidence="3">The sequence shown here is derived from an EMBL/GenBank/DDBJ whole genome shotgun (WGS) entry which is preliminary data.</text>
</comment>
<protein>
    <submittedName>
        <fullName evidence="3">Protein lap4</fullName>
    </submittedName>
</protein>
<dbReference type="GO" id="GO:0014069">
    <property type="term" value="C:postsynaptic density"/>
    <property type="evidence" value="ECO:0007669"/>
    <property type="project" value="TreeGrafter"/>
</dbReference>
<dbReference type="SUPFAM" id="SSF50156">
    <property type="entry name" value="PDZ domain-like"/>
    <property type="match status" value="2"/>
</dbReference>
<keyword evidence="4" id="KW-1185">Reference proteome</keyword>
<feature type="region of interest" description="Disordered" evidence="1">
    <location>
        <begin position="226"/>
        <end position="260"/>
    </location>
</feature>
<dbReference type="Pfam" id="PF00595">
    <property type="entry name" value="PDZ"/>
    <property type="match status" value="2"/>
</dbReference>
<dbReference type="CDD" id="cd06703">
    <property type="entry name" value="PDZ2_Scribble-like"/>
    <property type="match status" value="1"/>
</dbReference>
<dbReference type="InterPro" id="IPR001478">
    <property type="entry name" value="PDZ"/>
</dbReference>
<dbReference type="AlphaFoldDB" id="A0A4C1UHX2"/>
<dbReference type="OrthoDB" id="2187496at2759"/>
<sequence>MWMPKSRNEMFCSMLPLFWRDLQQRASRLYLVGGGEKSESVTASDRASSEPRVVGGEQRCVEVRISRAAGGLGLSIAGGRGSTPYVGDDEGIFISRVTPNGPAYLAGLRVGDKVLSVNGTSVVDVDHYYAVEVLKASGPTLTLVVTRETPNSTRTHSRAPSGASHHSVSSTADTVSTLENGQVPTGRGIPPKSLIISNQYAHDIETITMVQKEPVLTQTTPTIINTTATNPTANISPLSPSGYSENGSLQRLQASPPPPVTQPYKPPAYAQKVLVHTTLIRDGSGLGFSIAGGKGSPPYREDSDAIYISRVSPQGAAAKDGKMQVGDKLISINGVDMENARHDAAVALLTGHERFVRLVLQRTITPGARYNAPRFVSPNLRHCDAFITDFTAAEFRVFVL</sequence>
<dbReference type="STRING" id="151549.A0A4C1UHX2"/>
<name>A0A4C1UHX2_EUMVA</name>
<feature type="domain" description="PDZ" evidence="2">
    <location>
        <begin position="276"/>
        <end position="364"/>
    </location>
</feature>
<dbReference type="Gene3D" id="2.30.42.10">
    <property type="match status" value="2"/>
</dbReference>
<dbReference type="GO" id="GO:0019901">
    <property type="term" value="F:protein kinase binding"/>
    <property type="evidence" value="ECO:0007669"/>
    <property type="project" value="TreeGrafter"/>
</dbReference>
<evidence type="ECO:0000313" key="4">
    <source>
        <dbReference type="Proteomes" id="UP000299102"/>
    </source>
</evidence>
<dbReference type="GO" id="GO:0098609">
    <property type="term" value="P:cell-cell adhesion"/>
    <property type="evidence" value="ECO:0007669"/>
    <property type="project" value="TreeGrafter"/>
</dbReference>